<proteinExistence type="predicted"/>
<keyword evidence="4" id="KW-1185">Reference proteome</keyword>
<keyword evidence="1" id="KW-0456">Lyase</keyword>
<dbReference type="InterPro" id="IPR011234">
    <property type="entry name" value="Fumarylacetoacetase-like_C"/>
</dbReference>
<protein>
    <submittedName>
        <fullName evidence="3">4-oxalocrotonate decarboxylase</fullName>
    </submittedName>
</protein>
<evidence type="ECO:0000259" key="2">
    <source>
        <dbReference type="Pfam" id="PF01557"/>
    </source>
</evidence>
<dbReference type="GO" id="GO:0008684">
    <property type="term" value="F:2-oxopent-4-enoate hydratase activity"/>
    <property type="evidence" value="ECO:0007669"/>
    <property type="project" value="TreeGrafter"/>
</dbReference>
<dbReference type="InterPro" id="IPR050772">
    <property type="entry name" value="Hydratase-Decarb/MhpD_sf"/>
</dbReference>
<dbReference type="EMBL" id="BDUF01000086">
    <property type="protein sequence ID" value="GAX91266.1"/>
    <property type="molecule type" value="Genomic_DNA"/>
</dbReference>
<dbReference type="RefSeq" id="WP_096182986.1">
    <property type="nucleotide sequence ID" value="NZ_BDUF01000086.1"/>
</dbReference>
<reference evidence="4" key="1">
    <citation type="submission" date="2017-07" db="EMBL/GenBank/DDBJ databases">
        <title>Draft genome sequence of Effusibacillus lacus strain skLN1.</title>
        <authorList>
            <person name="Watanabe M."/>
            <person name="Kojima H."/>
            <person name="Fukui M."/>
        </authorList>
    </citation>
    <scope>NUCLEOTIDE SEQUENCE [LARGE SCALE GENOMIC DNA]</scope>
    <source>
        <strain evidence="4">skLN1</strain>
    </source>
</reference>
<dbReference type="InterPro" id="IPR036663">
    <property type="entry name" value="Fumarylacetoacetase_C_sf"/>
</dbReference>
<dbReference type="PANTHER" id="PTHR30143">
    <property type="entry name" value="ACID HYDRATASE"/>
    <property type="match status" value="1"/>
</dbReference>
<feature type="domain" description="Fumarylacetoacetase-like C-terminal" evidence="2">
    <location>
        <begin position="71"/>
        <end position="228"/>
    </location>
</feature>
<dbReference type="Gene3D" id="3.90.850.10">
    <property type="entry name" value="Fumarylacetoacetase-like, C-terminal domain"/>
    <property type="match status" value="1"/>
</dbReference>
<dbReference type="Proteomes" id="UP000217785">
    <property type="component" value="Unassembled WGS sequence"/>
</dbReference>
<sequence>MDKSAVATAILQCRRQLRDRGSFENEQPLSLEDAYQIQSELASSREAEGDSIIGYKLGLISPAKQKQMGVSEPIIGHLHRSMLVQPGEPIVRSRFIQPRVEPELAVVFGRKPPEDARTSDLLSCIAYVQLVVDVLDSIYSEYRFTASDVVADNASGGAIVLSGRPLPPEVLWRQEGQLRLSLDAGKWVEGSLTELGDPITLITWAAEQIRRIGRWIREGDMILLGAPCSAVLIGEARMLSVEGPAGSKLVAPII</sequence>
<evidence type="ECO:0000313" key="4">
    <source>
        <dbReference type="Proteomes" id="UP000217785"/>
    </source>
</evidence>
<dbReference type="OrthoDB" id="9792137at2"/>
<evidence type="ECO:0000313" key="3">
    <source>
        <dbReference type="EMBL" id="GAX91266.1"/>
    </source>
</evidence>
<dbReference type="PANTHER" id="PTHR30143:SF0">
    <property type="entry name" value="2-KETO-4-PENTENOATE HYDRATASE"/>
    <property type="match status" value="1"/>
</dbReference>
<name>A0A292YQ02_9BACL</name>
<dbReference type="SUPFAM" id="SSF56529">
    <property type="entry name" value="FAH"/>
    <property type="match status" value="1"/>
</dbReference>
<dbReference type="AlphaFoldDB" id="A0A292YQ02"/>
<dbReference type="Pfam" id="PF01557">
    <property type="entry name" value="FAA_hydrolase"/>
    <property type="match status" value="1"/>
</dbReference>
<evidence type="ECO:0000256" key="1">
    <source>
        <dbReference type="ARBA" id="ARBA00023239"/>
    </source>
</evidence>
<accession>A0A292YQ02</accession>
<dbReference type="GO" id="GO:0005737">
    <property type="term" value="C:cytoplasm"/>
    <property type="evidence" value="ECO:0007669"/>
    <property type="project" value="TreeGrafter"/>
</dbReference>
<comment type="caution">
    <text evidence="3">The sequence shown here is derived from an EMBL/GenBank/DDBJ whole genome shotgun (WGS) entry which is preliminary data.</text>
</comment>
<gene>
    <name evidence="3" type="ORF">EFBL_2932</name>
</gene>
<organism evidence="3 4">
    <name type="scientific">Effusibacillus lacus</name>
    <dbReference type="NCBI Taxonomy" id="1348429"/>
    <lineage>
        <taxon>Bacteria</taxon>
        <taxon>Bacillati</taxon>
        <taxon>Bacillota</taxon>
        <taxon>Bacilli</taxon>
        <taxon>Bacillales</taxon>
        <taxon>Alicyclobacillaceae</taxon>
        <taxon>Effusibacillus</taxon>
    </lineage>
</organism>